<sequence length="452" mass="50677">MQIISTCTILFILILNMLCTGQVNNDWNITFNPPEVTAVAGLCVLISCTFTYPDEAKLSNVLWNECNKKGNCKNEIFNLRYVTEEKVNGTKEKKNIKPGRIEMLEPDLTKNNCSIIMKTITASDKKEYMLRLEESGRNTYNLTVKIIIQDEPKMEVPLLREGQEANLTCSAPFPCPESPPKITWWIKTREENIMDLKDNIILTNSKSLYLSTLTLTPTSDLHNATVTCEVSYGSKNISTSRTLEVMCDTNKLKMNSPGSENMPLNDTTTKTTETQGIKDFFKNLTVSTILTFVVGMVCSALIFSMVLCCWVSCHRGKHKVPTANLDTEVNLEMVQTDVAQTGTNEQTPLHGQLNGGNPNTAEPTDRAEVDEAVGMEAGEVDYASIDYSLLKDRPPEEQETEPTDTDYAEIKRDRRGDGKEREVLQDGDDQLETPNQMDGEEELYSNSQELKS</sequence>
<feature type="region of interest" description="Disordered" evidence="9">
    <location>
        <begin position="344"/>
        <end position="365"/>
    </location>
</feature>
<dbReference type="AlphaFoldDB" id="A0A9R0B9N2"/>
<feature type="transmembrane region" description="Helical" evidence="10">
    <location>
        <begin position="289"/>
        <end position="311"/>
    </location>
</feature>
<dbReference type="PANTHER" id="PTHR12035">
    <property type="entry name" value="SIALIC ACID BINDING IMMUNOGLOBULIN-LIKE LECTIN"/>
    <property type="match status" value="1"/>
</dbReference>
<evidence type="ECO:0000259" key="12">
    <source>
        <dbReference type="PROSITE" id="PS50835"/>
    </source>
</evidence>
<comment type="subcellular location">
    <subcellularLocation>
        <location evidence="1">Membrane</location>
        <topology evidence="1">Single-pass membrane protein</topology>
    </subcellularLocation>
</comment>
<dbReference type="PANTHER" id="PTHR12035:SF128">
    <property type="entry name" value="BRANCHED CHAIN KETO ACID DEHYDROGENASE E1 SUBUNIT BETA,-LIKE-RELATED"/>
    <property type="match status" value="1"/>
</dbReference>
<dbReference type="InterPro" id="IPR013106">
    <property type="entry name" value="Ig_V-set"/>
</dbReference>
<evidence type="ECO:0000256" key="2">
    <source>
        <dbReference type="ARBA" id="ARBA00022692"/>
    </source>
</evidence>
<dbReference type="GeneID" id="122147750"/>
<dbReference type="GO" id="GO:0005886">
    <property type="term" value="C:plasma membrane"/>
    <property type="evidence" value="ECO:0007669"/>
    <property type="project" value="TreeGrafter"/>
</dbReference>
<proteinExistence type="inferred from homology"/>
<evidence type="ECO:0000256" key="11">
    <source>
        <dbReference type="SAM" id="SignalP"/>
    </source>
</evidence>
<evidence type="ECO:0000256" key="10">
    <source>
        <dbReference type="SAM" id="Phobius"/>
    </source>
</evidence>
<dbReference type="Pfam" id="PF08205">
    <property type="entry name" value="C2-set_2"/>
    <property type="match status" value="1"/>
</dbReference>
<evidence type="ECO:0000256" key="5">
    <source>
        <dbReference type="ARBA" id="ARBA00022989"/>
    </source>
</evidence>
<keyword evidence="5 10" id="KW-1133">Transmembrane helix</keyword>
<feature type="domain" description="Ig-like" evidence="12">
    <location>
        <begin position="152"/>
        <end position="244"/>
    </location>
</feature>
<keyword evidence="6 10" id="KW-0472">Membrane</keyword>
<gene>
    <name evidence="13" type="primary">LOC122147750</name>
</gene>
<evidence type="ECO:0000256" key="9">
    <source>
        <dbReference type="SAM" id="MobiDB-lite"/>
    </source>
</evidence>
<dbReference type="RefSeq" id="XP_042627564.1">
    <property type="nucleotide sequence ID" value="XM_042771630.1"/>
</dbReference>
<name>A0A9R0B9N2_CYPCA</name>
<keyword evidence="7" id="KW-1015">Disulfide bond</keyword>
<dbReference type="Pfam" id="PF07686">
    <property type="entry name" value="V-set"/>
    <property type="match status" value="1"/>
</dbReference>
<keyword evidence="11" id="KW-0732">Signal</keyword>
<feature type="compositionally biased region" description="Acidic residues" evidence="9">
    <location>
        <begin position="397"/>
        <end position="407"/>
    </location>
</feature>
<evidence type="ECO:0000256" key="1">
    <source>
        <dbReference type="ARBA" id="ARBA00004167"/>
    </source>
</evidence>
<feature type="compositionally biased region" description="Polar residues" evidence="9">
    <location>
        <begin position="344"/>
        <end position="362"/>
    </location>
</feature>
<dbReference type="GO" id="GO:0033691">
    <property type="term" value="F:sialic acid binding"/>
    <property type="evidence" value="ECO:0007669"/>
    <property type="project" value="TreeGrafter"/>
</dbReference>
<dbReference type="InterPro" id="IPR013162">
    <property type="entry name" value="CD80_C2-set"/>
</dbReference>
<evidence type="ECO:0000256" key="4">
    <source>
        <dbReference type="ARBA" id="ARBA00022889"/>
    </source>
</evidence>
<keyword evidence="2 10" id="KW-0812">Transmembrane</keyword>
<dbReference type="OrthoDB" id="10012075at2759"/>
<organism evidence="13">
    <name type="scientific">Cyprinus carpio</name>
    <name type="common">Common carp</name>
    <dbReference type="NCBI Taxonomy" id="7962"/>
    <lineage>
        <taxon>Eukaryota</taxon>
        <taxon>Metazoa</taxon>
        <taxon>Chordata</taxon>
        <taxon>Craniata</taxon>
        <taxon>Vertebrata</taxon>
        <taxon>Euteleostomi</taxon>
        <taxon>Actinopterygii</taxon>
        <taxon>Neopterygii</taxon>
        <taxon>Teleostei</taxon>
        <taxon>Ostariophysi</taxon>
        <taxon>Cypriniformes</taxon>
        <taxon>Cyprinidae</taxon>
        <taxon>Cyprininae</taxon>
        <taxon>Cyprinus</taxon>
    </lineage>
</organism>
<dbReference type="GO" id="GO:0007155">
    <property type="term" value="P:cell adhesion"/>
    <property type="evidence" value="ECO:0007669"/>
    <property type="project" value="UniProtKB-KW"/>
</dbReference>
<feature type="chain" id="PRO_5040232661" evidence="11">
    <location>
        <begin position="22"/>
        <end position="452"/>
    </location>
</feature>
<evidence type="ECO:0000256" key="8">
    <source>
        <dbReference type="ARBA" id="ARBA00038361"/>
    </source>
</evidence>
<feature type="signal peptide" evidence="11">
    <location>
        <begin position="1"/>
        <end position="21"/>
    </location>
</feature>
<dbReference type="InterPro" id="IPR051036">
    <property type="entry name" value="SIGLEC"/>
</dbReference>
<reference evidence="13" key="1">
    <citation type="submission" date="2025-08" db="UniProtKB">
        <authorList>
            <consortium name="RefSeq"/>
        </authorList>
    </citation>
    <scope>IDENTIFICATION</scope>
    <source>
        <tissue evidence="13">Muscle</tissue>
    </source>
</reference>
<comment type="similarity">
    <text evidence="8">Belongs to the immunoglobulin superfamily. SIGLEC (sialic acid binding Ig-like lectin) family.</text>
</comment>
<keyword evidence="4" id="KW-0130">Cell adhesion</keyword>
<feature type="compositionally biased region" description="Basic and acidic residues" evidence="9">
    <location>
        <begin position="408"/>
        <end position="424"/>
    </location>
</feature>
<dbReference type="InterPro" id="IPR007110">
    <property type="entry name" value="Ig-like_dom"/>
</dbReference>
<evidence type="ECO:0000313" key="13">
    <source>
        <dbReference type="RefSeq" id="XP_042627564.1"/>
    </source>
</evidence>
<evidence type="ECO:0000256" key="3">
    <source>
        <dbReference type="ARBA" id="ARBA00022734"/>
    </source>
</evidence>
<dbReference type="GO" id="GO:0030246">
    <property type="term" value="F:carbohydrate binding"/>
    <property type="evidence" value="ECO:0007669"/>
    <property type="project" value="UniProtKB-KW"/>
</dbReference>
<evidence type="ECO:0000256" key="6">
    <source>
        <dbReference type="ARBA" id="ARBA00023136"/>
    </source>
</evidence>
<dbReference type="PROSITE" id="PS50835">
    <property type="entry name" value="IG_LIKE"/>
    <property type="match status" value="1"/>
</dbReference>
<dbReference type="SMART" id="SM00409">
    <property type="entry name" value="IG"/>
    <property type="match status" value="2"/>
</dbReference>
<dbReference type="InterPro" id="IPR003599">
    <property type="entry name" value="Ig_sub"/>
</dbReference>
<evidence type="ECO:0000256" key="7">
    <source>
        <dbReference type="ARBA" id="ARBA00023157"/>
    </source>
</evidence>
<feature type="region of interest" description="Disordered" evidence="9">
    <location>
        <begin position="390"/>
        <end position="452"/>
    </location>
</feature>
<keyword evidence="3" id="KW-0430">Lectin</keyword>
<accession>A0A9R0B9N2</accession>
<dbReference type="Proteomes" id="UP001155660">
    <property type="component" value="Chromosome A15"/>
</dbReference>
<protein>
    <submittedName>
        <fullName evidence="13">Sialoadhesin-like isoform X2</fullName>
    </submittedName>
</protein>